<evidence type="ECO:0000256" key="7">
    <source>
        <dbReference type="ARBA" id="ARBA00023125"/>
    </source>
</evidence>
<dbReference type="InterPro" id="IPR029063">
    <property type="entry name" value="SAM-dependent_MTases_sf"/>
</dbReference>
<dbReference type="PROSITE" id="PS00093">
    <property type="entry name" value="N4_MTASE"/>
    <property type="match status" value="1"/>
</dbReference>
<feature type="domain" description="DNA methylase N-4/N-6" evidence="9">
    <location>
        <begin position="65"/>
        <end position="104"/>
    </location>
</feature>
<evidence type="ECO:0000259" key="9">
    <source>
        <dbReference type="Pfam" id="PF01555"/>
    </source>
</evidence>
<evidence type="ECO:0000256" key="8">
    <source>
        <dbReference type="ARBA" id="ARBA00049120"/>
    </source>
</evidence>
<comment type="caution">
    <text evidence="10">The sequence shown here is derived from an EMBL/GenBank/DDBJ whole genome shotgun (WGS) entry which is preliminary data.</text>
</comment>
<dbReference type="Gene3D" id="3.40.50.150">
    <property type="entry name" value="Vaccinia Virus protein VP39"/>
    <property type="match status" value="2"/>
</dbReference>
<sequence>MAFKYNPPTRKHCEICEDLHKLDHTPIISTYDGKASKANDFPIHNWYNFVLGYTPEFPKYMFSKLGVDHNDVILDPFMGSGTTLIYAKSIGVKSIGIDANDFMYKAGTIKLNWDRDVQQIKQEYSLLKKEIESQICDYDFDIAENDNSISLFEEDVFKKKYKDVVKKYRPDMLTERYISDKPFAKAILIRQIIDNLKLVNRDLFQFALTSILVPISNVSYGPGFGIKKPKDDVDVVNLFDLKIQRIISDLDNISDKQKETGHQLFLGDSRVMTKFVKPESISFIITSPPYPGDHEYTKHTRLELIFDGIATDLQEFREIKKRMIRGSTTNIYKDDNDRQKVSKFESIRQVTDEIQKRLDHDGATSGFEKLYTKLVWEYFGGMYKTLEEAYKVLKPGGSIALLVSDSHAFKMVHIQTAKILGELGLDIGYRKSEILLWQFKNSTSHKYDLREDILILTK</sequence>
<evidence type="ECO:0000313" key="10">
    <source>
        <dbReference type="EMBL" id="MEB3520683.1"/>
    </source>
</evidence>
<evidence type="ECO:0000256" key="3">
    <source>
        <dbReference type="ARBA" id="ARBA00022603"/>
    </source>
</evidence>
<proteinExistence type="inferred from homology"/>
<accession>A0ABU6BB47</accession>
<name>A0ABU6BB47_9STRE</name>
<dbReference type="EMBL" id="JAYKTO010000002">
    <property type="protein sequence ID" value="MEB3520683.1"/>
    <property type="molecule type" value="Genomic_DNA"/>
</dbReference>
<dbReference type="GO" id="GO:0032259">
    <property type="term" value="P:methylation"/>
    <property type="evidence" value="ECO:0007669"/>
    <property type="project" value="UniProtKB-KW"/>
</dbReference>
<comment type="similarity">
    <text evidence="1">Belongs to the N(4)/N(6)-methyltransferase family. N(4) subfamily.</text>
</comment>
<keyword evidence="4" id="KW-0808">Transferase</keyword>
<evidence type="ECO:0000256" key="6">
    <source>
        <dbReference type="ARBA" id="ARBA00022747"/>
    </source>
</evidence>
<dbReference type="SUPFAM" id="SSF53335">
    <property type="entry name" value="S-adenosyl-L-methionine-dependent methyltransferases"/>
    <property type="match status" value="2"/>
</dbReference>
<reference evidence="10 11" key="1">
    <citation type="submission" date="2024-01" db="EMBL/GenBank/DDBJ databases">
        <title>Description of Streptococcus dentalis sp. nov., Streptococcus gingivalis sp. nov., Streptococcus lingualis sp. nov. isolated from human oral cavity.</title>
        <authorList>
            <person name="Choi Y.S."/>
            <person name="Goo B.J."/>
            <person name="Bae J.W."/>
        </authorList>
    </citation>
    <scope>NUCLEOTIDE SEQUENCE [LARGE SCALE GENOMIC DNA]</scope>
    <source>
        <strain evidence="10 11">S2</strain>
    </source>
</reference>
<keyword evidence="5" id="KW-0949">S-adenosyl-L-methionine</keyword>
<evidence type="ECO:0000256" key="2">
    <source>
        <dbReference type="ARBA" id="ARBA00012185"/>
    </source>
</evidence>
<dbReference type="Proteomes" id="UP001308656">
    <property type="component" value="Unassembled WGS sequence"/>
</dbReference>
<evidence type="ECO:0000256" key="4">
    <source>
        <dbReference type="ARBA" id="ARBA00022679"/>
    </source>
</evidence>
<keyword evidence="7" id="KW-0238">DNA-binding</keyword>
<dbReference type="EC" id="2.1.1.113" evidence="2"/>
<organism evidence="10 11">
    <name type="scientific">Streptococcus gingivalis</name>
    <dbReference type="NCBI Taxonomy" id="3111861"/>
    <lineage>
        <taxon>Bacteria</taxon>
        <taxon>Bacillati</taxon>
        <taxon>Bacillota</taxon>
        <taxon>Bacilli</taxon>
        <taxon>Lactobacillales</taxon>
        <taxon>Streptococcaceae</taxon>
        <taxon>Streptococcus</taxon>
    </lineage>
</organism>
<dbReference type="InterPro" id="IPR017985">
    <property type="entry name" value="MeTrfase_CN4_CS"/>
</dbReference>
<dbReference type="RefSeq" id="WP_324738266.1">
    <property type="nucleotide sequence ID" value="NZ_JAYKTO010000002.1"/>
</dbReference>
<gene>
    <name evidence="10" type="ORF">SM122_09005</name>
</gene>
<keyword evidence="3 10" id="KW-0489">Methyltransferase</keyword>
<dbReference type="GO" id="GO:0008168">
    <property type="term" value="F:methyltransferase activity"/>
    <property type="evidence" value="ECO:0007669"/>
    <property type="project" value="UniProtKB-KW"/>
</dbReference>
<keyword evidence="6" id="KW-0680">Restriction system</keyword>
<dbReference type="InterPro" id="IPR002941">
    <property type="entry name" value="DNA_methylase_N4/N6"/>
</dbReference>
<dbReference type="Pfam" id="PF01555">
    <property type="entry name" value="N6_N4_Mtase"/>
    <property type="match status" value="1"/>
</dbReference>
<keyword evidence="11" id="KW-1185">Reference proteome</keyword>
<comment type="catalytic activity">
    <reaction evidence="8">
        <text>a 2'-deoxycytidine in DNA + S-adenosyl-L-methionine = an N(4)-methyl-2'-deoxycytidine in DNA + S-adenosyl-L-homocysteine + H(+)</text>
        <dbReference type="Rhea" id="RHEA:16857"/>
        <dbReference type="Rhea" id="RHEA-COMP:11369"/>
        <dbReference type="Rhea" id="RHEA-COMP:13674"/>
        <dbReference type="ChEBI" id="CHEBI:15378"/>
        <dbReference type="ChEBI" id="CHEBI:57856"/>
        <dbReference type="ChEBI" id="CHEBI:59789"/>
        <dbReference type="ChEBI" id="CHEBI:85452"/>
        <dbReference type="ChEBI" id="CHEBI:137933"/>
        <dbReference type="EC" id="2.1.1.113"/>
    </reaction>
</comment>
<protein>
    <recommendedName>
        <fullName evidence="2">site-specific DNA-methyltransferase (cytosine-N(4)-specific)</fullName>
        <ecNumber evidence="2">2.1.1.113</ecNumber>
    </recommendedName>
</protein>
<evidence type="ECO:0000256" key="1">
    <source>
        <dbReference type="ARBA" id="ARBA00010203"/>
    </source>
</evidence>
<evidence type="ECO:0000313" key="11">
    <source>
        <dbReference type="Proteomes" id="UP001308656"/>
    </source>
</evidence>
<evidence type="ECO:0000256" key="5">
    <source>
        <dbReference type="ARBA" id="ARBA00022691"/>
    </source>
</evidence>